<comment type="similarity">
    <text evidence="1">Belongs to the sigma-70 factor family.</text>
</comment>
<evidence type="ECO:0000256" key="2">
    <source>
        <dbReference type="ARBA" id="ARBA00023015"/>
    </source>
</evidence>
<dbReference type="InterPro" id="IPR007624">
    <property type="entry name" value="RNA_pol_sigma70_r3"/>
</dbReference>
<dbReference type="GO" id="GO:0016987">
    <property type="term" value="F:sigma factor activity"/>
    <property type="evidence" value="ECO:0007669"/>
    <property type="project" value="UniProtKB-KW"/>
</dbReference>
<dbReference type="InterPro" id="IPR007630">
    <property type="entry name" value="RNA_pol_sigma70_r4"/>
</dbReference>
<name>A0AAX4P456_9CHLO</name>
<dbReference type="EMBL" id="CP151503">
    <property type="protein sequence ID" value="WZN60559.1"/>
    <property type="molecule type" value="Genomic_DNA"/>
</dbReference>
<evidence type="ECO:0000256" key="3">
    <source>
        <dbReference type="ARBA" id="ARBA00023082"/>
    </source>
</evidence>
<feature type="domain" description="RNA polymerase sigma-70" evidence="7">
    <location>
        <begin position="530"/>
        <end position="556"/>
    </location>
</feature>
<feature type="compositionally biased region" description="Basic and acidic residues" evidence="6">
    <location>
        <begin position="78"/>
        <end position="100"/>
    </location>
</feature>
<dbReference type="InterPro" id="IPR036388">
    <property type="entry name" value="WH-like_DNA-bd_sf"/>
</dbReference>
<dbReference type="AlphaFoldDB" id="A0AAX4P456"/>
<dbReference type="Gene3D" id="1.10.601.10">
    <property type="entry name" value="RNA Polymerase Primary Sigma Factor"/>
    <property type="match status" value="1"/>
</dbReference>
<evidence type="ECO:0000259" key="7">
    <source>
        <dbReference type="PROSITE" id="PS00716"/>
    </source>
</evidence>
<dbReference type="InterPro" id="IPR050239">
    <property type="entry name" value="Sigma-70_RNA_pol_init_factors"/>
</dbReference>
<dbReference type="Pfam" id="PF04539">
    <property type="entry name" value="Sigma70_r3"/>
    <property type="match status" value="1"/>
</dbReference>
<dbReference type="InterPro" id="IPR014284">
    <property type="entry name" value="RNA_pol_sigma-70_dom"/>
</dbReference>
<sequence>MALAVRCSSSLGTSRGPAERTSARAVAPSGRDGRPSRGSRPSSRLRTLASGNRNKRCANAGLIVDEVQDVTSTTGAGEDDRGLAKVPDEGAQAREPEYDFDFEAEKTKLLNERKQLEEILERIEDHERSLASGEAVAGKPSASSASSPALLRRDRYRASLLRQRDGSGEKGAGGVVEEKAKKKGSGRPKKQGVLGQGDFVSKSSEESLSVASTSSSSDAVTTLLQERRHLELLSREEEARLIESAQFCFLVEEAMAREGTFVKNAAKGSSSSRSGGGGGSANSGEVQKGYYEVVAKAINAGLSDGEAPLSVQQIKRRHLHAMEARRYMLDHNVRLVVHLAHRYRGKGVSLGDLVQEGHQGLLTALQKFDLERGLKFSTYATWWIRQSLIRALQNHGRDVRLPVHVTDTHARMAKLMRQHGSSASTEDIARMMNCKEEKVRSILDSTRAAISLDVLAGGNNNMNGQDDKQDDVMEDLAQVGLAAADEDEDEEYELLLQKDVEQELKLLPPRERNILRMRFGLMASASGSASLVDIGAAYGLTRERVRQMEARALTKLRTRSTQLEKYIEGPKE</sequence>
<dbReference type="InterPro" id="IPR000943">
    <property type="entry name" value="RNA_pol_sigma70"/>
</dbReference>
<dbReference type="GO" id="GO:0003677">
    <property type="term" value="F:DNA binding"/>
    <property type="evidence" value="ECO:0007669"/>
    <property type="project" value="UniProtKB-KW"/>
</dbReference>
<evidence type="ECO:0000256" key="5">
    <source>
        <dbReference type="ARBA" id="ARBA00023163"/>
    </source>
</evidence>
<dbReference type="NCBIfam" id="TIGR02937">
    <property type="entry name" value="sigma70-ECF"/>
    <property type="match status" value="1"/>
</dbReference>
<dbReference type="Pfam" id="PF04545">
    <property type="entry name" value="Sigma70_r4"/>
    <property type="match status" value="1"/>
</dbReference>
<evidence type="ECO:0000256" key="4">
    <source>
        <dbReference type="ARBA" id="ARBA00023125"/>
    </source>
</evidence>
<dbReference type="Proteomes" id="UP001472866">
    <property type="component" value="Chromosome 03"/>
</dbReference>
<dbReference type="InterPro" id="IPR013325">
    <property type="entry name" value="RNA_pol_sigma_r2"/>
</dbReference>
<keyword evidence="9" id="KW-1185">Reference proteome</keyword>
<organism evidence="8 9">
    <name type="scientific">Chloropicon roscoffensis</name>
    <dbReference type="NCBI Taxonomy" id="1461544"/>
    <lineage>
        <taxon>Eukaryota</taxon>
        <taxon>Viridiplantae</taxon>
        <taxon>Chlorophyta</taxon>
        <taxon>Chloropicophyceae</taxon>
        <taxon>Chloropicales</taxon>
        <taxon>Chloropicaceae</taxon>
        <taxon>Chloropicon</taxon>
    </lineage>
</organism>
<keyword evidence="5" id="KW-0804">Transcription</keyword>
<dbReference type="PANTHER" id="PTHR30603:SF47">
    <property type="entry name" value="RNA POLYMERASE SIGMA FACTOR SIGD, CHLOROPLASTIC"/>
    <property type="match status" value="1"/>
</dbReference>
<dbReference type="PANTHER" id="PTHR30603">
    <property type="entry name" value="RNA POLYMERASE SIGMA FACTOR RPO"/>
    <property type="match status" value="1"/>
</dbReference>
<feature type="region of interest" description="Disordered" evidence="6">
    <location>
        <begin position="1"/>
        <end position="53"/>
    </location>
</feature>
<dbReference type="PRINTS" id="PR00046">
    <property type="entry name" value="SIGMA70FCT"/>
</dbReference>
<feature type="region of interest" description="Disordered" evidence="6">
    <location>
        <begin position="66"/>
        <end position="100"/>
    </location>
</feature>
<evidence type="ECO:0000313" key="8">
    <source>
        <dbReference type="EMBL" id="WZN60559.1"/>
    </source>
</evidence>
<feature type="region of interest" description="Disordered" evidence="6">
    <location>
        <begin position="130"/>
        <end position="198"/>
    </location>
</feature>
<accession>A0AAX4P456</accession>
<proteinExistence type="inferred from homology"/>
<feature type="compositionally biased region" description="Low complexity" evidence="6">
    <location>
        <begin position="140"/>
        <end position="149"/>
    </location>
</feature>
<reference evidence="8 9" key="1">
    <citation type="submission" date="2024-03" db="EMBL/GenBank/DDBJ databases">
        <title>Complete genome sequence of the green alga Chloropicon roscoffensis RCC1871.</title>
        <authorList>
            <person name="Lemieux C."/>
            <person name="Pombert J.-F."/>
            <person name="Otis C."/>
            <person name="Turmel M."/>
        </authorList>
    </citation>
    <scope>NUCLEOTIDE SEQUENCE [LARGE SCALE GENOMIC DNA]</scope>
    <source>
        <strain evidence="8 9">RCC1871</strain>
    </source>
</reference>
<dbReference type="SUPFAM" id="SSF88659">
    <property type="entry name" value="Sigma3 and sigma4 domains of RNA polymerase sigma factors"/>
    <property type="match status" value="2"/>
</dbReference>
<dbReference type="CDD" id="cd06171">
    <property type="entry name" value="Sigma70_r4"/>
    <property type="match status" value="1"/>
</dbReference>
<dbReference type="SUPFAM" id="SSF88946">
    <property type="entry name" value="Sigma2 domain of RNA polymerase sigma factors"/>
    <property type="match status" value="1"/>
</dbReference>
<dbReference type="Gene3D" id="1.10.10.10">
    <property type="entry name" value="Winged helix-like DNA-binding domain superfamily/Winged helix DNA-binding domain"/>
    <property type="match status" value="2"/>
</dbReference>
<keyword evidence="4" id="KW-0238">DNA-binding</keyword>
<dbReference type="Pfam" id="PF04542">
    <property type="entry name" value="Sigma70_r2"/>
    <property type="match status" value="1"/>
</dbReference>
<evidence type="ECO:0000256" key="1">
    <source>
        <dbReference type="ARBA" id="ARBA00007788"/>
    </source>
</evidence>
<dbReference type="InterPro" id="IPR007627">
    <property type="entry name" value="RNA_pol_sigma70_r2"/>
</dbReference>
<evidence type="ECO:0000313" key="9">
    <source>
        <dbReference type="Proteomes" id="UP001472866"/>
    </source>
</evidence>
<protein>
    <submittedName>
        <fullName evidence="8">RNA polymerase sigma factor SigA</fullName>
    </submittedName>
</protein>
<keyword evidence="2" id="KW-0805">Transcription regulation</keyword>
<dbReference type="PROSITE" id="PS00716">
    <property type="entry name" value="SIGMA70_2"/>
    <property type="match status" value="1"/>
</dbReference>
<dbReference type="GO" id="GO:0006352">
    <property type="term" value="P:DNA-templated transcription initiation"/>
    <property type="evidence" value="ECO:0007669"/>
    <property type="project" value="InterPro"/>
</dbReference>
<feature type="compositionally biased region" description="Basic and acidic residues" evidence="6">
    <location>
        <begin position="151"/>
        <end position="168"/>
    </location>
</feature>
<keyword evidence="3" id="KW-0731">Sigma factor</keyword>
<feature type="compositionally biased region" description="Basic residues" evidence="6">
    <location>
        <begin position="181"/>
        <end position="190"/>
    </location>
</feature>
<evidence type="ECO:0000256" key="6">
    <source>
        <dbReference type="SAM" id="MobiDB-lite"/>
    </source>
</evidence>
<gene>
    <name evidence="8" type="ORF">HKI87_03g20930</name>
</gene>
<dbReference type="InterPro" id="IPR013324">
    <property type="entry name" value="RNA_pol_sigma_r3/r4-like"/>
</dbReference>